<dbReference type="PANTHER" id="PTHR43132">
    <property type="entry name" value="ARSENICAL RESISTANCE OPERON REPRESSOR ARSR-RELATED"/>
    <property type="match status" value="1"/>
</dbReference>
<dbReference type="InterPro" id="IPR036388">
    <property type="entry name" value="WH-like_DNA-bd_sf"/>
</dbReference>
<dbReference type="SMART" id="SM00418">
    <property type="entry name" value="HTH_ARSR"/>
    <property type="match status" value="1"/>
</dbReference>
<dbReference type="Gene3D" id="1.10.10.10">
    <property type="entry name" value="Winged helix-like DNA-binding domain superfamily/Winged helix DNA-binding domain"/>
    <property type="match status" value="1"/>
</dbReference>
<dbReference type="Proteomes" id="UP001595816">
    <property type="component" value="Unassembled WGS sequence"/>
</dbReference>
<dbReference type="Pfam" id="PF01022">
    <property type="entry name" value="HTH_5"/>
    <property type="match status" value="1"/>
</dbReference>
<keyword evidence="3" id="KW-0804">Transcription</keyword>
<evidence type="ECO:0000313" key="6">
    <source>
        <dbReference type="Proteomes" id="UP001595816"/>
    </source>
</evidence>
<dbReference type="Pfam" id="PF19361">
    <property type="entry name" value="DUF5937"/>
    <property type="match status" value="1"/>
</dbReference>
<accession>A0ABV8LNC9</accession>
<evidence type="ECO:0000313" key="5">
    <source>
        <dbReference type="EMBL" id="MFC4131279.1"/>
    </source>
</evidence>
<proteinExistence type="predicted"/>
<dbReference type="RefSeq" id="WP_253754663.1">
    <property type="nucleotide sequence ID" value="NZ_JAMZDZ010000001.1"/>
</dbReference>
<evidence type="ECO:0000256" key="3">
    <source>
        <dbReference type="ARBA" id="ARBA00023163"/>
    </source>
</evidence>
<dbReference type="PANTHER" id="PTHR43132:SF6">
    <property type="entry name" value="HTH-TYPE TRANSCRIPTIONAL REPRESSOR CZRA"/>
    <property type="match status" value="1"/>
</dbReference>
<protein>
    <submittedName>
        <fullName evidence="5">DUF5937 family protein</fullName>
    </submittedName>
</protein>
<dbReference type="EMBL" id="JBHSAY010000006">
    <property type="protein sequence ID" value="MFC4131279.1"/>
    <property type="molecule type" value="Genomic_DNA"/>
</dbReference>
<dbReference type="InterPro" id="IPR011991">
    <property type="entry name" value="ArsR-like_HTH"/>
</dbReference>
<evidence type="ECO:0000256" key="1">
    <source>
        <dbReference type="ARBA" id="ARBA00023015"/>
    </source>
</evidence>
<feature type="domain" description="HTH arsR-type" evidence="4">
    <location>
        <begin position="249"/>
        <end position="324"/>
    </location>
</feature>
<dbReference type="CDD" id="cd00090">
    <property type="entry name" value="HTH_ARSR"/>
    <property type="match status" value="1"/>
</dbReference>
<keyword evidence="1" id="KW-0805">Transcription regulation</keyword>
<dbReference type="InterPro" id="IPR001845">
    <property type="entry name" value="HTH_ArsR_DNA-bd_dom"/>
</dbReference>
<comment type="caution">
    <text evidence="5">The sequence shown here is derived from an EMBL/GenBank/DDBJ whole genome shotgun (WGS) entry which is preliminary data.</text>
</comment>
<evidence type="ECO:0000256" key="2">
    <source>
        <dbReference type="ARBA" id="ARBA00023125"/>
    </source>
</evidence>
<gene>
    <name evidence="5" type="ORF">ACFOZ4_11760</name>
</gene>
<dbReference type="SUPFAM" id="SSF46785">
    <property type="entry name" value="Winged helix' DNA-binding domain"/>
    <property type="match status" value="1"/>
</dbReference>
<sequence>MLTLEFTAGDVARIRFALSCLWEAASSYHVLQAPERHVIQRPWVDRVQARVEAAGLGRGSLLSALIPPGTRYMPDFLTPPSDSLAPSLADELQILLATPHEVVRAELDLVDWPRNAAAQALYDDPASGLPRLAAELTVYWDIALAEHWPRMKALLEAEVFYRARLLVEEGAAGLLNGLHEAVGWQDDTLSVAHKLCGGELPLTGNGLLIVPAVFVWPAVRTVTPSESPQLAYPARGIATLWESAAPAPAALAAVIGRSRAQLLVELAAPLSTTDLARRTGMSAGGVSQHLSALRAAGLITAHRAGHAVLNMRTPAADTLLAAGVA</sequence>
<keyword evidence="6" id="KW-1185">Reference proteome</keyword>
<dbReference type="InterPro" id="IPR036390">
    <property type="entry name" value="WH_DNA-bd_sf"/>
</dbReference>
<reference evidence="6" key="1">
    <citation type="journal article" date="2019" name="Int. J. Syst. Evol. Microbiol.">
        <title>The Global Catalogue of Microorganisms (GCM) 10K type strain sequencing project: providing services to taxonomists for standard genome sequencing and annotation.</title>
        <authorList>
            <consortium name="The Broad Institute Genomics Platform"/>
            <consortium name="The Broad Institute Genome Sequencing Center for Infectious Disease"/>
            <person name="Wu L."/>
            <person name="Ma J."/>
        </authorList>
    </citation>
    <scope>NUCLEOTIDE SEQUENCE [LARGE SCALE GENOMIC DNA]</scope>
    <source>
        <strain evidence="6">CGMCC 4.7289</strain>
    </source>
</reference>
<dbReference type="InterPro" id="IPR045981">
    <property type="entry name" value="DUF5937"/>
</dbReference>
<dbReference type="InterPro" id="IPR051011">
    <property type="entry name" value="Metal_resp_trans_reg"/>
</dbReference>
<evidence type="ECO:0000259" key="4">
    <source>
        <dbReference type="SMART" id="SM00418"/>
    </source>
</evidence>
<keyword evidence="2" id="KW-0238">DNA-binding</keyword>
<name>A0ABV8LNC9_9ACTN</name>
<organism evidence="5 6">
    <name type="scientific">Hamadaea flava</name>
    <dbReference type="NCBI Taxonomy" id="1742688"/>
    <lineage>
        <taxon>Bacteria</taxon>
        <taxon>Bacillati</taxon>
        <taxon>Actinomycetota</taxon>
        <taxon>Actinomycetes</taxon>
        <taxon>Micromonosporales</taxon>
        <taxon>Micromonosporaceae</taxon>
        <taxon>Hamadaea</taxon>
    </lineage>
</organism>